<comment type="caution">
    <text evidence="7">The sequence shown here is derived from an EMBL/GenBank/DDBJ whole genome shotgun (WGS) entry which is preliminary data.</text>
</comment>
<dbReference type="InterPro" id="IPR001739">
    <property type="entry name" value="Methyl_CpG_DNA-bd"/>
</dbReference>
<dbReference type="PROSITE" id="PS50982">
    <property type="entry name" value="MBD"/>
    <property type="match status" value="2"/>
</dbReference>
<evidence type="ECO:0000256" key="4">
    <source>
        <dbReference type="ARBA" id="ARBA00023163"/>
    </source>
</evidence>
<feature type="domain" description="MBD" evidence="6">
    <location>
        <begin position="132"/>
        <end position="205"/>
    </location>
</feature>
<name>A0AAD8KSH8_TARER</name>
<evidence type="ECO:0000313" key="7">
    <source>
        <dbReference type="EMBL" id="KAK1428750.1"/>
    </source>
</evidence>
<feature type="domain" description="MBD" evidence="6">
    <location>
        <begin position="26"/>
        <end position="97"/>
    </location>
</feature>
<evidence type="ECO:0000259" key="6">
    <source>
        <dbReference type="PROSITE" id="PS50982"/>
    </source>
</evidence>
<dbReference type="GO" id="GO:0005634">
    <property type="term" value="C:nucleus"/>
    <property type="evidence" value="ECO:0007669"/>
    <property type="project" value="UniProtKB-SubCell"/>
</dbReference>
<dbReference type="Gene3D" id="3.30.890.10">
    <property type="entry name" value="Methyl-cpg-binding Protein 2, Chain A"/>
    <property type="match status" value="2"/>
</dbReference>
<dbReference type="InterPro" id="IPR016177">
    <property type="entry name" value="DNA-bd_dom_sf"/>
</dbReference>
<gene>
    <name evidence="7" type="ORF">QVD17_17590</name>
</gene>
<dbReference type="PANTHER" id="PTHR12396:SF38">
    <property type="entry name" value="METHYL-CPG-BINDING DOMAIN-CONTAINING PROTEIN 7"/>
    <property type="match status" value="1"/>
</dbReference>
<evidence type="ECO:0000256" key="5">
    <source>
        <dbReference type="ARBA" id="ARBA00023242"/>
    </source>
</evidence>
<keyword evidence="3" id="KW-0238">DNA-binding</keyword>
<dbReference type="AlphaFoldDB" id="A0AAD8KSH8"/>
<dbReference type="PANTHER" id="PTHR12396">
    <property type="entry name" value="METHYL-CPG BINDING PROTEIN, MBD"/>
    <property type="match status" value="1"/>
</dbReference>
<evidence type="ECO:0000256" key="3">
    <source>
        <dbReference type="ARBA" id="ARBA00023125"/>
    </source>
</evidence>
<dbReference type="EMBL" id="JAUHHV010000004">
    <property type="protein sequence ID" value="KAK1428750.1"/>
    <property type="molecule type" value="Genomic_DNA"/>
</dbReference>
<proteinExistence type="predicted"/>
<evidence type="ECO:0000256" key="1">
    <source>
        <dbReference type="ARBA" id="ARBA00004123"/>
    </source>
</evidence>
<evidence type="ECO:0000256" key="2">
    <source>
        <dbReference type="ARBA" id="ARBA00023015"/>
    </source>
</evidence>
<dbReference type="GO" id="GO:0003677">
    <property type="term" value="F:DNA binding"/>
    <property type="evidence" value="ECO:0007669"/>
    <property type="project" value="UniProtKB-KW"/>
</dbReference>
<comment type="subcellular location">
    <subcellularLocation>
        <location evidence="1">Nucleus</location>
    </subcellularLocation>
</comment>
<reference evidence="7" key="1">
    <citation type="journal article" date="2023" name="bioRxiv">
        <title>Improved chromosome-level genome assembly for marigold (Tagetes erecta).</title>
        <authorList>
            <person name="Jiang F."/>
            <person name="Yuan L."/>
            <person name="Wang S."/>
            <person name="Wang H."/>
            <person name="Xu D."/>
            <person name="Wang A."/>
            <person name="Fan W."/>
        </authorList>
    </citation>
    <scope>NUCLEOTIDE SEQUENCE</scope>
    <source>
        <strain evidence="7">WSJ</strain>
        <tissue evidence="7">Leaf</tissue>
    </source>
</reference>
<keyword evidence="5" id="KW-0539">Nucleus</keyword>
<sequence length="301" mass="34759">MAEQVTDGDDSDHHRQLAIVDDVNYDSKWNSRRFSLPEDWVVEKRPRKSGSTIDTYYHDPETGRKFRSLKDVERYLTEGISPTRSNAKRLTHHEQHLQKRSNQKRIVSSAKMLDFEENEDNPYPLINVTTPASFLSASTFNLPDGWVVEEVPRKTGNRSDRYFYEPVTGHKFRSLPSVKKHLAEIEEKENSPLSAVLEELRENNLPLSKAFKLAPPIKNYGSWKKNISKKEQNSSFINAPPNKINWVISSTAEETWNAFVGDEPVPDFVRKKWGKRFMLAINDTKIMNRNEPEASFVFSGC</sequence>
<evidence type="ECO:0000313" key="8">
    <source>
        <dbReference type="Proteomes" id="UP001229421"/>
    </source>
</evidence>
<protein>
    <recommendedName>
        <fullName evidence="6">MBD domain-containing protein</fullName>
    </recommendedName>
</protein>
<dbReference type="SUPFAM" id="SSF54171">
    <property type="entry name" value="DNA-binding domain"/>
    <property type="match status" value="2"/>
</dbReference>
<accession>A0AAD8KSH8</accession>
<organism evidence="7 8">
    <name type="scientific">Tagetes erecta</name>
    <name type="common">African marigold</name>
    <dbReference type="NCBI Taxonomy" id="13708"/>
    <lineage>
        <taxon>Eukaryota</taxon>
        <taxon>Viridiplantae</taxon>
        <taxon>Streptophyta</taxon>
        <taxon>Embryophyta</taxon>
        <taxon>Tracheophyta</taxon>
        <taxon>Spermatophyta</taxon>
        <taxon>Magnoliopsida</taxon>
        <taxon>eudicotyledons</taxon>
        <taxon>Gunneridae</taxon>
        <taxon>Pentapetalae</taxon>
        <taxon>asterids</taxon>
        <taxon>campanulids</taxon>
        <taxon>Asterales</taxon>
        <taxon>Asteraceae</taxon>
        <taxon>Asteroideae</taxon>
        <taxon>Heliantheae alliance</taxon>
        <taxon>Tageteae</taxon>
        <taxon>Tagetes</taxon>
    </lineage>
</organism>
<dbReference type="Pfam" id="PF01429">
    <property type="entry name" value="MBD"/>
    <property type="match status" value="2"/>
</dbReference>
<keyword evidence="4" id="KW-0804">Transcription</keyword>
<dbReference type="Proteomes" id="UP001229421">
    <property type="component" value="Unassembled WGS sequence"/>
</dbReference>
<dbReference type="CDD" id="cd00122">
    <property type="entry name" value="MBD"/>
    <property type="match status" value="1"/>
</dbReference>
<keyword evidence="2" id="KW-0805">Transcription regulation</keyword>
<keyword evidence="8" id="KW-1185">Reference proteome</keyword>